<gene>
    <name evidence="4" type="ORF">SAMN05421847_0355</name>
</gene>
<dbReference type="Gene3D" id="3.40.367.20">
    <property type="match status" value="1"/>
</dbReference>
<dbReference type="GO" id="GO:0005536">
    <property type="term" value="F:D-glucose binding"/>
    <property type="evidence" value="ECO:0007669"/>
    <property type="project" value="InterPro"/>
</dbReference>
<dbReference type="Pfam" id="PF02685">
    <property type="entry name" value="Glucokinase"/>
    <property type="match status" value="1"/>
</dbReference>
<dbReference type="Proteomes" id="UP000236738">
    <property type="component" value="Unassembled WGS sequence"/>
</dbReference>
<dbReference type="GO" id="GO:0004340">
    <property type="term" value="F:glucokinase activity"/>
    <property type="evidence" value="ECO:0007669"/>
    <property type="project" value="InterPro"/>
</dbReference>
<accession>A0A1H5T3R7</accession>
<reference evidence="5" key="1">
    <citation type="submission" date="2016-10" db="EMBL/GenBank/DDBJ databases">
        <authorList>
            <person name="Varghese N."/>
            <person name="Submissions S."/>
        </authorList>
    </citation>
    <scope>NUCLEOTIDE SEQUENCE [LARGE SCALE GENOMIC DNA]</scope>
    <source>
        <strain evidence="5">DSM 21580</strain>
    </source>
</reference>
<evidence type="ECO:0000256" key="2">
    <source>
        <dbReference type="ARBA" id="ARBA00022777"/>
    </source>
</evidence>
<dbReference type="InterPro" id="IPR043129">
    <property type="entry name" value="ATPase_NBD"/>
</dbReference>
<evidence type="ECO:0000313" key="4">
    <source>
        <dbReference type="EMBL" id="SEF57394.1"/>
    </source>
</evidence>
<dbReference type="GO" id="GO:0005524">
    <property type="term" value="F:ATP binding"/>
    <property type="evidence" value="ECO:0007669"/>
    <property type="project" value="InterPro"/>
</dbReference>
<dbReference type="SUPFAM" id="SSF53067">
    <property type="entry name" value="Actin-like ATPase domain"/>
    <property type="match status" value="1"/>
</dbReference>
<protein>
    <submittedName>
        <fullName evidence="4">Glucokinase</fullName>
    </submittedName>
</protein>
<evidence type="ECO:0000313" key="5">
    <source>
        <dbReference type="Proteomes" id="UP000236738"/>
    </source>
</evidence>
<dbReference type="AlphaFoldDB" id="A0A1H5T3R7"/>
<dbReference type="CDD" id="cd24008">
    <property type="entry name" value="ASKHA_NBD_GLK"/>
    <property type="match status" value="1"/>
</dbReference>
<dbReference type="GO" id="GO:0006096">
    <property type="term" value="P:glycolytic process"/>
    <property type="evidence" value="ECO:0007669"/>
    <property type="project" value="InterPro"/>
</dbReference>
<dbReference type="PANTHER" id="PTHR47363">
    <property type="entry name" value="GLUCOKINASE"/>
    <property type="match status" value="1"/>
</dbReference>
<dbReference type="RefSeq" id="WP_103912393.1">
    <property type="nucleotide sequence ID" value="NZ_FNUS01000001.1"/>
</dbReference>
<keyword evidence="5" id="KW-1185">Reference proteome</keyword>
<dbReference type="Gene3D" id="3.30.420.40">
    <property type="match status" value="1"/>
</dbReference>
<dbReference type="InterPro" id="IPR003836">
    <property type="entry name" value="Glucokinase"/>
</dbReference>
<keyword evidence="1" id="KW-0808">Transferase</keyword>
<comment type="similarity">
    <text evidence="3">Belongs to the bacterial glucokinase family.</text>
</comment>
<sequence>MSDTAKFELYLPGLQNPQNSNLNILSADIRADQTTFNYYHIKEGNLVLLKEETYNTFDFPSFSAMALQFLGDHNLDKPERFSLGVPGPVINNNCVAERLPWSLVAEDIKAESGVEDVFLINDMEATAYFMGNLTPHCLMPIYEHGNISSGNVAILAPGNGLGEAGMFWDGKHLRPFATEGGHSEFSPRTDIEVEFYQYLKSIYGIVSWESVLSKDGLFNIYRFLRDVQRHKEPEWLTLKIQEGEDFTQVICAAATEEREMICKLTMDTFIDFLAREANSLVLKLKATGGLIIGGEIPITIKNYINKEKFYKKFIISDKMERLLKDVNIYFLLNEKTIASGAAYYGAFHVN</sequence>
<name>A0A1H5T3R7_9FLAO</name>
<dbReference type="PANTHER" id="PTHR47363:SF1">
    <property type="entry name" value="GLUCOKINASE"/>
    <property type="match status" value="1"/>
</dbReference>
<keyword evidence="2 4" id="KW-0418">Kinase</keyword>
<evidence type="ECO:0000256" key="3">
    <source>
        <dbReference type="RuleBase" id="RU004046"/>
    </source>
</evidence>
<evidence type="ECO:0000256" key="1">
    <source>
        <dbReference type="ARBA" id="ARBA00022679"/>
    </source>
</evidence>
<dbReference type="EMBL" id="FNUS01000001">
    <property type="protein sequence ID" value="SEF57394.1"/>
    <property type="molecule type" value="Genomic_DNA"/>
</dbReference>
<proteinExistence type="inferred from homology"/>
<dbReference type="OrthoDB" id="9800595at2"/>
<organism evidence="4 5">
    <name type="scientific">Halpernia humi</name>
    <dbReference type="NCBI Taxonomy" id="493375"/>
    <lineage>
        <taxon>Bacteria</taxon>
        <taxon>Pseudomonadati</taxon>
        <taxon>Bacteroidota</taxon>
        <taxon>Flavobacteriia</taxon>
        <taxon>Flavobacteriales</taxon>
        <taxon>Weeksellaceae</taxon>
        <taxon>Chryseobacterium group</taxon>
        <taxon>Halpernia</taxon>
    </lineage>
</organism>